<keyword evidence="4" id="KW-1185">Reference proteome</keyword>
<evidence type="ECO:0000313" key="3">
    <source>
        <dbReference type="EMBL" id="MFC0532557.1"/>
    </source>
</evidence>
<evidence type="ECO:0000256" key="1">
    <source>
        <dbReference type="SAM" id="Phobius"/>
    </source>
</evidence>
<feature type="signal peptide" evidence="2">
    <location>
        <begin position="1"/>
        <end position="26"/>
    </location>
</feature>
<accession>A0ABV6MCU3</accession>
<evidence type="ECO:0008006" key="5">
    <source>
        <dbReference type="Google" id="ProtNLM"/>
    </source>
</evidence>
<keyword evidence="2" id="KW-0732">Signal</keyword>
<comment type="caution">
    <text evidence="3">The sequence shown here is derived from an EMBL/GenBank/DDBJ whole genome shotgun (WGS) entry which is preliminary data.</text>
</comment>
<protein>
    <recommendedName>
        <fullName evidence="5">Gram-positive cocci surface proteins LPxTG domain-containing protein</fullName>
    </recommendedName>
</protein>
<dbReference type="EMBL" id="JBHLUH010000073">
    <property type="protein sequence ID" value="MFC0532557.1"/>
    <property type="molecule type" value="Genomic_DNA"/>
</dbReference>
<sequence>MRRHRFAFPAAAIAVAVLFPGTPAEAHPFGPPSTARVSADGSRVAVSWLAAEDDWVALGRHVGAFDGASPDVTGEELLRRSTGVRDYLLGRIVVSQGGRPCAGDLAELENVVTEGARLTFDCPGRVVEVDITVTALTDMNEAYRTVVRAETPATPDQALLTATAPTQHLTFTGSGGGVRQSVQAVAGGTVAVLLVGLGLWVARRRRAGARS</sequence>
<dbReference type="Proteomes" id="UP001589867">
    <property type="component" value="Unassembled WGS sequence"/>
</dbReference>
<keyword evidence="1" id="KW-0472">Membrane</keyword>
<evidence type="ECO:0000256" key="2">
    <source>
        <dbReference type="SAM" id="SignalP"/>
    </source>
</evidence>
<organism evidence="3 4">
    <name type="scientific">Phytohabitans kaempferiae</name>
    <dbReference type="NCBI Taxonomy" id="1620943"/>
    <lineage>
        <taxon>Bacteria</taxon>
        <taxon>Bacillati</taxon>
        <taxon>Actinomycetota</taxon>
        <taxon>Actinomycetes</taxon>
        <taxon>Micromonosporales</taxon>
        <taxon>Micromonosporaceae</taxon>
    </lineage>
</organism>
<feature type="chain" id="PRO_5046594562" description="Gram-positive cocci surface proteins LPxTG domain-containing protein" evidence="2">
    <location>
        <begin position="27"/>
        <end position="211"/>
    </location>
</feature>
<proteinExistence type="predicted"/>
<evidence type="ECO:0000313" key="4">
    <source>
        <dbReference type="Proteomes" id="UP001589867"/>
    </source>
</evidence>
<reference evidence="3 4" key="1">
    <citation type="submission" date="2024-09" db="EMBL/GenBank/DDBJ databases">
        <authorList>
            <person name="Sun Q."/>
            <person name="Mori K."/>
        </authorList>
    </citation>
    <scope>NUCLEOTIDE SEQUENCE [LARGE SCALE GENOMIC DNA]</scope>
    <source>
        <strain evidence="3 4">TBRC 3947</strain>
    </source>
</reference>
<gene>
    <name evidence="3" type="ORF">ACFFIA_33540</name>
</gene>
<dbReference type="RefSeq" id="WP_377258842.1">
    <property type="nucleotide sequence ID" value="NZ_JBHLUH010000073.1"/>
</dbReference>
<keyword evidence="1" id="KW-0812">Transmembrane</keyword>
<keyword evidence="1" id="KW-1133">Transmembrane helix</keyword>
<name>A0ABV6MCU3_9ACTN</name>
<feature type="transmembrane region" description="Helical" evidence="1">
    <location>
        <begin position="184"/>
        <end position="202"/>
    </location>
</feature>